<reference evidence="4 5" key="1">
    <citation type="submission" date="2019-01" db="EMBL/GenBank/DDBJ databases">
        <title>Draft genome sequence of Psathyrella aberdarensis IHI B618.</title>
        <authorList>
            <person name="Buettner E."/>
            <person name="Kellner H."/>
        </authorList>
    </citation>
    <scope>NUCLEOTIDE SEQUENCE [LARGE SCALE GENOMIC DNA]</scope>
    <source>
        <strain evidence="4 5">IHI B618</strain>
    </source>
</reference>
<dbReference type="Pfam" id="PF21413">
    <property type="entry name" value="SHQ1-like_CS"/>
    <property type="match status" value="1"/>
</dbReference>
<feature type="region of interest" description="Disordered" evidence="2">
    <location>
        <begin position="318"/>
        <end position="342"/>
    </location>
</feature>
<evidence type="ECO:0000313" key="5">
    <source>
        <dbReference type="Proteomes" id="UP000290288"/>
    </source>
</evidence>
<dbReference type="GO" id="GO:0005654">
    <property type="term" value="C:nucleoplasm"/>
    <property type="evidence" value="ECO:0007669"/>
    <property type="project" value="TreeGrafter"/>
</dbReference>
<dbReference type="Proteomes" id="UP000290288">
    <property type="component" value="Unassembled WGS sequence"/>
</dbReference>
<protein>
    <recommendedName>
        <fullName evidence="3">CS domain-containing protein</fullName>
    </recommendedName>
</protein>
<dbReference type="GO" id="GO:0051082">
    <property type="term" value="F:unfolded protein binding"/>
    <property type="evidence" value="ECO:0007669"/>
    <property type="project" value="TreeGrafter"/>
</dbReference>
<dbReference type="InterPro" id="IPR008978">
    <property type="entry name" value="HSP20-like_chaperone"/>
</dbReference>
<feature type="domain" description="CS" evidence="3">
    <location>
        <begin position="1"/>
        <end position="71"/>
    </location>
</feature>
<dbReference type="GO" id="GO:0005737">
    <property type="term" value="C:cytoplasm"/>
    <property type="evidence" value="ECO:0007669"/>
    <property type="project" value="TreeGrafter"/>
</dbReference>
<accession>A0A4Q2DE36</accession>
<evidence type="ECO:0000313" key="4">
    <source>
        <dbReference type="EMBL" id="RXW17973.1"/>
    </source>
</evidence>
<evidence type="ECO:0000256" key="1">
    <source>
        <dbReference type="ARBA" id="ARBA00005607"/>
    </source>
</evidence>
<dbReference type="EMBL" id="SDEE01000299">
    <property type="protein sequence ID" value="RXW17973.1"/>
    <property type="molecule type" value="Genomic_DNA"/>
</dbReference>
<gene>
    <name evidence="4" type="ORF">EST38_g7889</name>
</gene>
<dbReference type="PANTHER" id="PTHR12967">
    <property type="entry name" value="PROTEIN SHQ1 HOMOLOG"/>
    <property type="match status" value="1"/>
</dbReference>
<dbReference type="STRING" id="2316362.A0A4Q2DE36"/>
<name>A0A4Q2DE36_9AGAR</name>
<dbReference type="InterPro" id="IPR007009">
    <property type="entry name" value="Shq1_C"/>
</dbReference>
<comment type="similarity">
    <text evidence="1">Belongs to the SHQ1 family.</text>
</comment>
<dbReference type="Gene3D" id="2.60.40.790">
    <property type="match status" value="1"/>
</dbReference>
<dbReference type="AlphaFoldDB" id="A0A4Q2DE36"/>
<dbReference type="SUPFAM" id="SSF49764">
    <property type="entry name" value="HSP20-like chaperones"/>
    <property type="match status" value="1"/>
</dbReference>
<dbReference type="Pfam" id="PF04925">
    <property type="entry name" value="SHQ1"/>
    <property type="match status" value="1"/>
</dbReference>
<keyword evidence="5" id="KW-1185">Reference proteome</keyword>
<dbReference type="InterPro" id="IPR007052">
    <property type="entry name" value="CS_dom"/>
</dbReference>
<dbReference type="GO" id="GO:0000493">
    <property type="term" value="P:box H/ACA snoRNP assembly"/>
    <property type="evidence" value="ECO:0007669"/>
    <property type="project" value="InterPro"/>
</dbReference>
<dbReference type="InterPro" id="IPR048696">
    <property type="entry name" value="SHQ1-like_CS"/>
</dbReference>
<evidence type="ECO:0000256" key="2">
    <source>
        <dbReference type="SAM" id="MobiDB-lite"/>
    </source>
</evidence>
<dbReference type="PROSITE" id="PS51203">
    <property type="entry name" value="CS"/>
    <property type="match status" value="1"/>
</dbReference>
<sequence length="342" mass="39431">MYCPSVRAVDVEINVDETQLTVHVNPYFLRLNFPHSVAEDDSSSADYDPSTGYLSVTLTKEQKGQHFKDLDLLAKLLAPRQSKPPPSIEVISSAENGQELSEKLDDLSLTDKQQSEFEEAAANDWRLPQQVPEGLPELQLSVEKPYGFLDLHSGYFRHVAHTENEVNDLGSDAEMCSRDERTRRRIKREDEKWDPEHYMADFADDEYIRDLLTWTHPHIAQSGAFEYTESENLEILRLPRKESKGRNTVMRCLLDMKRILDHHEVYYVYSKIWVDDFCVWVQAHASDEDLASLGKAMMDLKIKKDLIEWHLEELEAATQEDLERESDSDDESASDLERAGPL</sequence>
<dbReference type="PANTHER" id="PTHR12967:SF0">
    <property type="entry name" value="PROTEIN SHQ1 HOMOLOG"/>
    <property type="match status" value="1"/>
</dbReference>
<organism evidence="4 5">
    <name type="scientific">Candolleomyces aberdarensis</name>
    <dbReference type="NCBI Taxonomy" id="2316362"/>
    <lineage>
        <taxon>Eukaryota</taxon>
        <taxon>Fungi</taxon>
        <taxon>Dikarya</taxon>
        <taxon>Basidiomycota</taxon>
        <taxon>Agaricomycotina</taxon>
        <taxon>Agaricomycetes</taxon>
        <taxon>Agaricomycetidae</taxon>
        <taxon>Agaricales</taxon>
        <taxon>Agaricineae</taxon>
        <taxon>Psathyrellaceae</taxon>
        <taxon>Candolleomyces</taxon>
    </lineage>
</organism>
<dbReference type="CDD" id="cd06463">
    <property type="entry name" value="p23_like"/>
    <property type="match status" value="1"/>
</dbReference>
<proteinExistence type="inferred from homology"/>
<feature type="compositionally biased region" description="Acidic residues" evidence="2">
    <location>
        <begin position="318"/>
        <end position="334"/>
    </location>
</feature>
<dbReference type="OrthoDB" id="73639at2759"/>
<comment type="caution">
    <text evidence="4">The sequence shown here is derived from an EMBL/GenBank/DDBJ whole genome shotgun (WGS) entry which is preliminary data.</text>
</comment>
<dbReference type="InterPro" id="IPR039742">
    <property type="entry name" value="Shq1"/>
</dbReference>
<evidence type="ECO:0000259" key="3">
    <source>
        <dbReference type="PROSITE" id="PS51203"/>
    </source>
</evidence>